<feature type="region of interest" description="Disordered" evidence="1">
    <location>
        <begin position="186"/>
        <end position="217"/>
    </location>
</feature>
<dbReference type="AlphaFoldDB" id="A0AAV4ZJU1"/>
<dbReference type="InterPro" id="IPR037026">
    <property type="entry name" value="Vgr_OB-fold_dom_sf"/>
</dbReference>
<reference evidence="2" key="2">
    <citation type="submission" date="2021-08" db="EMBL/GenBank/DDBJ databases">
        <authorList>
            <person name="Tani A."/>
            <person name="Ola A."/>
            <person name="Ogura Y."/>
            <person name="Katsura K."/>
            <person name="Hayashi T."/>
        </authorList>
    </citation>
    <scope>NUCLEOTIDE SEQUENCE</scope>
    <source>
        <strain evidence="2">DSM 16372</strain>
    </source>
</reference>
<evidence type="ECO:0000256" key="1">
    <source>
        <dbReference type="SAM" id="MobiDB-lite"/>
    </source>
</evidence>
<comment type="caution">
    <text evidence="2">The sequence shown here is derived from an EMBL/GenBank/DDBJ whole genome shotgun (WGS) entry which is preliminary data.</text>
</comment>
<sequence length="217" mass="23719">MSDFDELLRWVQALSHELQEVKHVQANTVRVGTIQKADAQKGYQINFGNDAEGKPIPSPWFPHPEQGGTHKTWQPMPEGQIVYAICPGGDPRQGFIVPKGGFSDQNKQPSEKLDEHVETYGDKFRKVTNKDGVTYSWGDKTSYKFGKDGIIHTVDGVSHTITKDGIVQKTEGAAVELTKDGTTFKDGAVKHDDRSIGKGHVHSGVQSGAAKTGQPDP</sequence>
<dbReference type="Gene3D" id="2.40.50.230">
    <property type="entry name" value="Gp5 N-terminal domain"/>
    <property type="match status" value="1"/>
</dbReference>
<proteinExistence type="predicted"/>
<keyword evidence="3" id="KW-1185">Reference proteome</keyword>
<dbReference type="RefSeq" id="WP_066919538.1">
    <property type="nucleotide sequence ID" value="NZ_BPQO01000006.1"/>
</dbReference>
<evidence type="ECO:0000313" key="3">
    <source>
        <dbReference type="Proteomes" id="UP001055247"/>
    </source>
</evidence>
<protein>
    <recommendedName>
        <fullName evidence="4">Baseplate assembly protein</fullName>
    </recommendedName>
</protein>
<organism evidence="2 3">
    <name type="scientific">Methylobacterium hispanicum</name>
    <dbReference type="NCBI Taxonomy" id="270350"/>
    <lineage>
        <taxon>Bacteria</taxon>
        <taxon>Pseudomonadati</taxon>
        <taxon>Pseudomonadota</taxon>
        <taxon>Alphaproteobacteria</taxon>
        <taxon>Hyphomicrobiales</taxon>
        <taxon>Methylobacteriaceae</taxon>
        <taxon>Methylobacterium</taxon>
    </lineage>
</organism>
<accession>A0AAV4ZJU1</accession>
<reference evidence="2" key="1">
    <citation type="journal article" date="2016" name="Front. Microbiol.">
        <title>Genome Sequence of the Piezophilic, Mesophilic Sulfate-Reducing Bacterium Desulfovibrio indicus J2T.</title>
        <authorList>
            <person name="Cao J."/>
            <person name="Maignien L."/>
            <person name="Shao Z."/>
            <person name="Alain K."/>
            <person name="Jebbar M."/>
        </authorList>
    </citation>
    <scope>NUCLEOTIDE SEQUENCE</scope>
    <source>
        <strain evidence="2">DSM 16372</strain>
    </source>
</reference>
<evidence type="ECO:0000313" key="2">
    <source>
        <dbReference type="EMBL" id="GJD88184.1"/>
    </source>
</evidence>
<evidence type="ECO:0008006" key="4">
    <source>
        <dbReference type="Google" id="ProtNLM"/>
    </source>
</evidence>
<feature type="compositionally biased region" description="Basic and acidic residues" evidence="1">
    <location>
        <begin position="186"/>
        <end position="196"/>
    </location>
</feature>
<dbReference type="Proteomes" id="UP001055247">
    <property type="component" value="Unassembled WGS sequence"/>
</dbReference>
<dbReference type="EMBL" id="BPQO01000006">
    <property type="protein sequence ID" value="GJD88184.1"/>
    <property type="molecule type" value="Genomic_DNA"/>
</dbReference>
<name>A0AAV4ZJU1_9HYPH</name>
<gene>
    <name evidence="2" type="ORF">BHAOGJBA_1697</name>
</gene>